<dbReference type="Proteomes" id="UP000580130">
    <property type="component" value="Unassembled WGS sequence"/>
</dbReference>
<gene>
    <name evidence="9" type="ORF">DW054_04070</name>
    <name evidence="8" type="ORF">DW885_01935</name>
    <name evidence="7" type="ORF">DW957_00515</name>
    <name evidence="6" type="ORF">DWV67_00940</name>
    <name evidence="5" type="ORF">DWX78_02615</name>
    <name evidence="10" type="ORF">DWZ98_00245</name>
    <name evidence="4" type="ORF">DXB12_00420</name>
    <name evidence="3" type="ORF">DXD84_02635</name>
    <name evidence="2" type="ORF">HF855_06810</name>
</gene>
<dbReference type="AlphaFoldDB" id="A0A3E5GW35"/>
<evidence type="ECO:0000313" key="18">
    <source>
        <dbReference type="Proteomes" id="UP000285981"/>
    </source>
</evidence>
<dbReference type="EMBL" id="QSVQ01000001">
    <property type="protein sequence ID" value="RGO54795.1"/>
    <property type="molecule type" value="Genomic_DNA"/>
</dbReference>
<evidence type="ECO:0000313" key="12">
    <source>
        <dbReference type="Proteomes" id="UP000261055"/>
    </source>
</evidence>
<dbReference type="Proteomes" id="UP000284152">
    <property type="component" value="Unassembled WGS sequence"/>
</dbReference>
<sequence>MSSRIEQIIEEIEEYIDSCKFQPLSTSKIIVNKDQMDELLRELRMKTPDEIKRYQKIIANKDAILADAQAKADSMLEEAQIHTNELVSEHEIMQQAYAQANEIVTAATEQAQEILDNATSDANEIRIGAMRYADNLMANAEGIIGHTLDSYTTKYDSLVNSLQECYDMVRNNRAELDIPDQPVAAQNEDQGYEQEEEPAEDAFPDFDLDSEE</sequence>
<dbReference type="EMBL" id="QSGQ01000001">
    <property type="protein sequence ID" value="RHB42803.1"/>
    <property type="molecule type" value="Genomic_DNA"/>
</dbReference>
<accession>A0A3E5GW35</accession>
<dbReference type="EMBL" id="QRVU01000008">
    <property type="protein sequence ID" value="RGS72722.1"/>
    <property type="molecule type" value="Genomic_DNA"/>
</dbReference>
<keyword evidence="12" id="KW-1185">Reference proteome</keyword>
<evidence type="ECO:0000313" key="15">
    <source>
        <dbReference type="Proteomes" id="UP000284152"/>
    </source>
</evidence>
<evidence type="ECO:0000313" key="4">
    <source>
        <dbReference type="EMBL" id="RGO54795.1"/>
    </source>
</evidence>
<feature type="region of interest" description="Disordered" evidence="1">
    <location>
        <begin position="175"/>
        <end position="212"/>
    </location>
</feature>
<dbReference type="Proteomes" id="UP000284883">
    <property type="component" value="Unassembled WGS sequence"/>
</dbReference>
<organism evidence="4 12">
    <name type="scientific">Dorea formicigenerans</name>
    <dbReference type="NCBI Taxonomy" id="39486"/>
    <lineage>
        <taxon>Bacteria</taxon>
        <taxon>Bacillati</taxon>
        <taxon>Bacillota</taxon>
        <taxon>Clostridia</taxon>
        <taxon>Lachnospirales</taxon>
        <taxon>Lachnospiraceae</taxon>
        <taxon>Dorea</taxon>
    </lineage>
</organism>
<evidence type="ECO:0000313" key="9">
    <source>
        <dbReference type="EMBL" id="RHK65405.1"/>
    </source>
</evidence>
<protein>
    <submittedName>
        <fullName evidence="4">ATPase</fullName>
    </submittedName>
</protein>
<dbReference type="GeneID" id="92864268"/>
<evidence type="ECO:0000313" key="14">
    <source>
        <dbReference type="Proteomes" id="UP000283325"/>
    </source>
</evidence>
<dbReference type="EMBL" id="JABAFX010000013">
    <property type="protein sequence ID" value="NME57142.1"/>
    <property type="molecule type" value="Genomic_DNA"/>
</dbReference>
<dbReference type="EMBL" id="QSOI01000002">
    <property type="protein sequence ID" value="RGI86327.1"/>
    <property type="molecule type" value="Genomic_DNA"/>
</dbReference>
<feature type="compositionally biased region" description="Acidic residues" evidence="1">
    <location>
        <begin position="190"/>
        <end position="212"/>
    </location>
</feature>
<proteinExistence type="predicted"/>
<evidence type="ECO:0000313" key="13">
    <source>
        <dbReference type="Proteomes" id="UP000266376"/>
    </source>
</evidence>
<evidence type="ECO:0000313" key="10">
    <source>
        <dbReference type="EMBL" id="RHL90592.1"/>
    </source>
</evidence>
<evidence type="ECO:0000313" key="2">
    <source>
        <dbReference type="EMBL" id="NME57142.1"/>
    </source>
</evidence>
<dbReference type="EMBL" id="QSEW01000001">
    <property type="protein sequence ID" value="RHA02182.1"/>
    <property type="molecule type" value="Genomic_DNA"/>
</dbReference>
<reference evidence="2 19" key="2">
    <citation type="submission" date="2020-04" db="EMBL/GenBank/DDBJ databases">
        <authorList>
            <person name="Hitch T.C.A."/>
            <person name="Wylensek D."/>
            <person name="Clavel T."/>
        </authorList>
    </citation>
    <scope>NUCLEOTIDE SEQUENCE [LARGE SCALE GENOMIC DNA]</scope>
    <source>
        <strain evidence="2 19">BSM-383-APC-5F</strain>
    </source>
</reference>
<dbReference type="EMBL" id="QRNS01000004">
    <property type="protein sequence ID" value="RHK65405.1"/>
    <property type="molecule type" value="Genomic_DNA"/>
</dbReference>
<dbReference type="Proteomes" id="UP000284962">
    <property type="component" value="Unassembled WGS sequence"/>
</dbReference>
<dbReference type="Proteomes" id="UP000266376">
    <property type="component" value="Unassembled WGS sequence"/>
</dbReference>
<dbReference type="EMBL" id="QSAJ01000002">
    <property type="protein sequence ID" value="RGW55667.1"/>
    <property type="molecule type" value="Genomic_DNA"/>
</dbReference>
<name>A0A3E5GW35_9FIRM</name>
<evidence type="ECO:0000256" key="1">
    <source>
        <dbReference type="SAM" id="MobiDB-lite"/>
    </source>
</evidence>
<reference evidence="11 12" key="1">
    <citation type="submission" date="2018-08" db="EMBL/GenBank/DDBJ databases">
        <title>A genome reference for cultivated species of the human gut microbiota.</title>
        <authorList>
            <person name="Zou Y."/>
            <person name="Xue W."/>
            <person name="Luo G."/>
        </authorList>
    </citation>
    <scope>NUCLEOTIDE SEQUENCE [LARGE SCALE GENOMIC DNA]</scope>
    <source>
        <strain evidence="6 13">AF12-11</strain>
        <strain evidence="5 18">AF21-25</strain>
        <strain evidence="10 14">AF36-1BH</strain>
        <strain evidence="9 15">AF42-21</strain>
        <strain evidence="8 16">AM40-15AC</strain>
        <strain evidence="7 17">AM46-16</strain>
        <strain evidence="4 12">OM02-12</strain>
        <strain evidence="3 11">TM09-19AC</strain>
    </source>
</reference>
<dbReference type="Proteomes" id="UP000285981">
    <property type="component" value="Unassembled WGS sequence"/>
</dbReference>
<dbReference type="EMBL" id="QRPD01000001">
    <property type="protein sequence ID" value="RHL90592.1"/>
    <property type="molecule type" value="Genomic_DNA"/>
</dbReference>
<dbReference type="Proteomes" id="UP000261055">
    <property type="component" value="Unassembled WGS sequence"/>
</dbReference>
<dbReference type="Proteomes" id="UP000260664">
    <property type="component" value="Unassembled WGS sequence"/>
</dbReference>
<evidence type="ECO:0000313" key="6">
    <source>
        <dbReference type="EMBL" id="RGW55667.1"/>
    </source>
</evidence>
<evidence type="ECO:0000313" key="5">
    <source>
        <dbReference type="EMBL" id="RGS72722.1"/>
    </source>
</evidence>
<dbReference type="RefSeq" id="WP_005332854.1">
    <property type="nucleotide sequence ID" value="NZ_AP031430.1"/>
</dbReference>
<dbReference type="Proteomes" id="UP000283325">
    <property type="component" value="Unassembled WGS sequence"/>
</dbReference>
<evidence type="ECO:0000313" key="11">
    <source>
        <dbReference type="Proteomes" id="UP000260664"/>
    </source>
</evidence>
<evidence type="ECO:0000313" key="16">
    <source>
        <dbReference type="Proteomes" id="UP000284883"/>
    </source>
</evidence>
<evidence type="ECO:0000313" key="7">
    <source>
        <dbReference type="EMBL" id="RHA02182.1"/>
    </source>
</evidence>
<evidence type="ECO:0000313" key="19">
    <source>
        <dbReference type="Proteomes" id="UP000580130"/>
    </source>
</evidence>
<evidence type="ECO:0000313" key="17">
    <source>
        <dbReference type="Proteomes" id="UP000284962"/>
    </source>
</evidence>
<evidence type="ECO:0000313" key="3">
    <source>
        <dbReference type="EMBL" id="RGI86327.1"/>
    </source>
</evidence>
<comment type="caution">
    <text evidence="4">The sequence shown here is derived from an EMBL/GenBank/DDBJ whole genome shotgun (WGS) entry which is preliminary data.</text>
</comment>
<evidence type="ECO:0000313" key="8">
    <source>
        <dbReference type="EMBL" id="RHB42803.1"/>
    </source>
</evidence>